<dbReference type="PANTHER" id="PTHR37305:SF1">
    <property type="entry name" value="MEMBRANE PROTEIN"/>
    <property type="match status" value="1"/>
</dbReference>
<feature type="transmembrane region" description="Helical" evidence="1">
    <location>
        <begin position="20"/>
        <end position="38"/>
    </location>
</feature>
<comment type="caution">
    <text evidence="2">The sequence shown here is derived from an EMBL/GenBank/DDBJ whole genome shotgun (WGS) entry which is preliminary data.</text>
</comment>
<proteinExistence type="predicted"/>
<feature type="transmembrane region" description="Helical" evidence="1">
    <location>
        <begin position="101"/>
        <end position="127"/>
    </location>
</feature>
<name>A0A8J6MDE6_9FIRM</name>
<keyword evidence="1" id="KW-0472">Membrane</keyword>
<organism evidence="2 3">
    <name type="scientific">Lawsonibacter faecis</name>
    <dbReference type="NCBI Taxonomy" id="2763052"/>
    <lineage>
        <taxon>Bacteria</taxon>
        <taxon>Bacillati</taxon>
        <taxon>Bacillota</taxon>
        <taxon>Clostridia</taxon>
        <taxon>Eubacteriales</taxon>
        <taxon>Oscillospiraceae</taxon>
        <taxon>Lawsonibacter</taxon>
    </lineage>
</organism>
<evidence type="ECO:0000313" key="2">
    <source>
        <dbReference type="EMBL" id="MBC5738185.1"/>
    </source>
</evidence>
<dbReference type="Proteomes" id="UP000607645">
    <property type="component" value="Unassembled WGS sequence"/>
</dbReference>
<sequence>MVNYMRAEFYKVFHRRYTYIFLLVLLACEGLLVAGWAFTNANGNDVGFDFGAGVLAMMLSVGLYCTVLTGDLVFSDQYKFNTLKNEVSYGLSRLRIYLGKLLVSCITALVLCAVIIATYVGMCWLVLPHDMATAGQTLSNLGFCLLVALPVWLGCQALVMMFFFLLRSNTVASFLIVGVIMAVPQVLKLLGAMVHPVFRYAYNVMLTPVLDAAPNMVGDWRLVGFACAVGAGWFLMSTAIGVVIFRKREIN</sequence>
<keyword evidence="1" id="KW-1133">Transmembrane helix</keyword>
<dbReference type="RefSeq" id="WP_155149880.1">
    <property type="nucleotide sequence ID" value="NZ_JACOPQ010000013.1"/>
</dbReference>
<dbReference type="PANTHER" id="PTHR37305">
    <property type="entry name" value="INTEGRAL MEMBRANE PROTEIN-RELATED"/>
    <property type="match status" value="1"/>
</dbReference>
<dbReference type="AlphaFoldDB" id="A0A8J6MDE6"/>
<feature type="transmembrane region" description="Helical" evidence="1">
    <location>
        <begin position="139"/>
        <end position="166"/>
    </location>
</feature>
<evidence type="ECO:0000313" key="3">
    <source>
        <dbReference type="Proteomes" id="UP000607645"/>
    </source>
</evidence>
<keyword evidence="1" id="KW-0812">Transmembrane</keyword>
<reference evidence="2" key="1">
    <citation type="submission" date="2020-08" db="EMBL/GenBank/DDBJ databases">
        <title>Genome public.</title>
        <authorList>
            <person name="Liu C."/>
            <person name="Sun Q."/>
        </authorList>
    </citation>
    <scope>NUCLEOTIDE SEQUENCE</scope>
    <source>
        <strain evidence="2">NSJ-52</strain>
    </source>
</reference>
<feature type="transmembrane region" description="Helical" evidence="1">
    <location>
        <begin position="50"/>
        <end position="74"/>
    </location>
</feature>
<protein>
    <submittedName>
        <fullName evidence="2">ABC transporter permease</fullName>
    </submittedName>
</protein>
<feature type="transmembrane region" description="Helical" evidence="1">
    <location>
        <begin position="173"/>
        <end position="202"/>
    </location>
</feature>
<evidence type="ECO:0000256" key="1">
    <source>
        <dbReference type="SAM" id="Phobius"/>
    </source>
</evidence>
<accession>A0A8J6MDE6</accession>
<feature type="transmembrane region" description="Helical" evidence="1">
    <location>
        <begin position="222"/>
        <end position="245"/>
    </location>
</feature>
<dbReference type="Pfam" id="PF12730">
    <property type="entry name" value="ABC2_membrane_4"/>
    <property type="match status" value="1"/>
</dbReference>
<keyword evidence="3" id="KW-1185">Reference proteome</keyword>
<dbReference type="PROSITE" id="PS51257">
    <property type="entry name" value="PROKAR_LIPOPROTEIN"/>
    <property type="match status" value="1"/>
</dbReference>
<dbReference type="EMBL" id="JACOPQ010000013">
    <property type="protein sequence ID" value="MBC5738185.1"/>
    <property type="molecule type" value="Genomic_DNA"/>
</dbReference>
<gene>
    <name evidence="2" type="ORF">H8S62_14325</name>
</gene>